<name>A0A7D5F6A3_9MICO</name>
<dbReference type="Proteomes" id="UP000509638">
    <property type="component" value="Chromosome"/>
</dbReference>
<accession>A0A7D5F6A3</accession>
<reference evidence="1 2" key="1">
    <citation type="submission" date="2020-06" db="EMBL/GenBank/DDBJ databases">
        <authorList>
            <person name="Jo H."/>
        </authorList>
    </citation>
    <scope>NUCLEOTIDE SEQUENCE [LARGE SCALE GENOMIC DNA]</scope>
    <source>
        <strain evidence="1 2">I46</strain>
    </source>
</reference>
<gene>
    <name evidence="1" type="ORF">HW566_05135</name>
</gene>
<evidence type="ECO:0000313" key="1">
    <source>
        <dbReference type="EMBL" id="QLD11213.1"/>
    </source>
</evidence>
<sequence>MISFERFLSSARRTLEGRARGHGYARLAESIDHDLYGTAAAVGILIGLGERPEGELAATLRSGILDFRQADGTFADPTHGVHHRAATALTTLRALGGSSPEPSAVAPLLRAESVRPFLDQLDWSDPWLTSHDAAGVLAIGLSTEAVDARARRLWLDAYLDWLAENVDPSTGLWRRGAMGDLDDFPGLFGNLACSFHLHFLLTHLGRPWPYPTRVVDTGLALYRDTAAVVGGERADWGFRQLDWVYSVARSGDGGHRPVEVTECLVDLAERAAVAFEDPDAAAGDLHVLQARVCLVAELSRHLPDRLDVGERSLVTILDERPFI</sequence>
<dbReference type="RefSeq" id="WP_178010978.1">
    <property type="nucleotide sequence ID" value="NZ_CP058316.1"/>
</dbReference>
<dbReference type="EMBL" id="CP058316">
    <property type="protein sequence ID" value="QLD11213.1"/>
    <property type="molecule type" value="Genomic_DNA"/>
</dbReference>
<evidence type="ECO:0000313" key="2">
    <source>
        <dbReference type="Proteomes" id="UP000509638"/>
    </source>
</evidence>
<protein>
    <submittedName>
        <fullName evidence="1">Uncharacterized protein</fullName>
    </submittedName>
</protein>
<dbReference type="AlphaFoldDB" id="A0A7D5F6A3"/>
<proteinExistence type="predicted"/>
<organism evidence="1 2">
    <name type="scientific">Microbacterium oleivorans</name>
    <dbReference type="NCBI Taxonomy" id="273677"/>
    <lineage>
        <taxon>Bacteria</taxon>
        <taxon>Bacillati</taxon>
        <taxon>Actinomycetota</taxon>
        <taxon>Actinomycetes</taxon>
        <taxon>Micrococcales</taxon>
        <taxon>Microbacteriaceae</taxon>
        <taxon>Microbacterium</taxon>
    </lineage>
</organism>